<name>A0A4S4FXF9_9ACTN</name>
<evidence type="ECO:0000313" key="3">
    <source>
        <dbReference type="Proteomes" id="UP000308978"/>
    </source>
</evidence>
<feature type="region of interest" description="Disordered" evidence="1">
    <location>
        <begin position="1"/>
        <end position="39"/>
    </location>
</feature>
<reference evidence="2 3" key="1">
    <citation type="submission" date="2019-04" db="EMBL/GenBank/DDBJ databases">
        <title>Microbes associate with the intestines of laboratory mice.</title>
        <authorList>
            <person name="Navarre W."/>
            <person name="Wong E."/>
            <person name="Huang K.C."/>
            <person name="Tropini C."/>
            <person name="Ng K."/>
            <person name="Yu B."/>
        </authorList>
    </citation>
    <scope>NUCLEOTIDE SEQUENCE [LARGE SCALE GENOMIC DNA]</scope>
    <source>
        <strain evidence="2 3">NM80_B27</strain>
    </source>
</reference>
<dbReference type="AlphaFoldDB" id="A0A4S4FXF9"/>
<organism evidence="2 3">
    <name type="scientific">Adlercreutzia caecimuris</name>
    <dbReference type="NCBI Taxonomy" id="671266"/>
    <lineage>
        <taxon>Bacteria</taxon>
        <taxon>Bacillati</taxon>
        <taxon>Actinomycetota</taxon>
        <taxon>Coriobacteriia</taxon>
        <taxon>Eggerthellales</taxon>
        <taxon>Eggerthellaceae</taxon>
        <taxon>Adlercreutzia</taxon>
    </lineage>
</organism>
<protein>
    <submittedName>
        <fullName evidence="2">Uncharacterized protein</fullName>
    </submittedName>
</protein>
<evidence type="ECO:0000313" key="2">
    <source>
        <dbReference type="EMBL" id="THG34822.1"/>
    </source>
</evidence>
<dbReference type="EMBL" id="SSTJ01000022">
    <property type="protein sequence ID" value="THG34822.1"/>
    <property type="molecule type" value="Genomic_DNA"/>
</dbReference>
<feature type="compositionally biased region" description="Basic and acidic residues" evidence="1">
    <location>
        <begin position="24"/>
        <end position="34"/>
    </location>
</feature>
<dbReference type="RefSeq" id="WP_136436013.1">
    <property type="nucleotide sequence ID" value="NZ_CAJTDR010000017.1"/>
</dbReference>
<comment type="caution">
    <text evidence="2">The sequence shown here is derived from an EMBL/GenBank/DDBJ whole genome shotgun (WGS) entry which is preliminary data.</text>
</comment>
<dbReference type="Proteomes" id="UP000308978">
    <property type="component" value="Unassembled WGS sequence"/>
</dbReference>
<gene>
    <name evidence="2" type="ORF">E5986_11210</name>
</gene>
<evidence type="ECO:0000256" key="1">
    <source>
        <dbReference type="SAM" id="MobiDB-lite"/>
    </source>
</evidence>
<sequence>MIIPGKNPNTPASPIEAKTQDPFAHLREQDKDNKGSVPSLIPFEASGTVDLDKVDEVNKFGNHSARFKGTNNETGEPMEMWMNTKKDLVIYGNTLPDPIDPKQVTGKVWHAIVYGTVYTNPETNRKKFYFDCLVLDIEGGPLQQSIKPRDFSKNPLLEQ</sequence>
<proteinExistence type="predicted"/>
<accession>A0A4S4FXF9</accession>